<dbReference type="GO" id="GO:0022857">
    <property type="term" value="F:transmembrane transporter activity"/>
    <property type="evidence" value="ECO:0007669"/>
    <property type="project" value="InterPro"/>
</dbReference>
<keyword evidence="3" id="KW-0813">Transport</keyword>
<dbReference type="InterPro" id="IPR005828">
    <property type="entry name" value="MFS_sugar_transport-like"/>
</dbReference>
<evidence type="ECO:0000256" key="1">
    <source>
        <dbReference type="ARBA" id="ARBA00004141"/>
    </source>
</evidence>
<dbReference type="CTD" id="78774688"/>
<feature type="transmembrane region" description="Helical" evidence="8">
    <location>
        <begin position="1036"/>
        <end position="1053"/>
    </location>
</feature>
<evidence type="ECO:0000256" key="8">
    <source>
        <dbReference type="SAM" id="Phobius"/>
    </source>
</evidence>
<dbReference type="Pfam" id="PF00083">
    <property type="entry name" value="Sugar_tr"/>
    <property type="match status" value="2"/>
</dbReference>
<feature type="transmembrane region" description="Helical" evidence="8">
    <location>
        <begin position="842"/>
        <end position="863"/>
    </location>
</feature>
<feature type="domain" description="Major facilitator superfamily (MFS) profile" evidence="10">
    <location>
        <begin position="718"/>
        <end position="1145"/>
    </location>
</feature>
<dbReference type="KEGG" id="crq:GCK72_008611"/>
<feature type="transmembrane region" description="Helical" evidence="8">
    <location>
        <begin position="869"/>
        <end position="890"/>
    </location>
</feature>
<evidence type="ECO:0000256" key="5">
    <source>
        <dbReference type="ARBA" id="ARBA00022989"/>
    </source>
</evidence>
<accession>A0A6A5H1M1</accession>
<dbReference type="Gene3D" id="1.20.1250.20">
    <property type="entry name" value="MFS general substrate transporter like domains"/>
    <property type="match status" value="1"/>
</dbReference>
<evidence type="ECO:0000313" key="11">
    <source>
        <dbReference type="EMBL" id="KAF1760362.1"/>
    </source>
</evidence>
<evidence type="ECO:0000256" key="3">
    <source>
        <dbReference type="ARBA" id="ARBA00022448"/>
    </source>
</evidence>
<dbReference type="SUPFAM" id="SSF103473">
    <property type="entry name" value="MFS general substrate transporter"/>
    <property type="match status" value="1"/>
</dbReference>
<dbReference type="PROSITE" id="PS50850">
    <property type="entry name" value="MFS"/>
    <property type="match status" value="1"/>
</dbReference>
<organism evidence="11 12">
    <name type="scientific">Caenorhabditis remanei</name>
    <name type="common">Caenorhabditis vulgaris</name>
    <dbReference type="NCBI Taxonomy" id="31234"/>
    <lineage>
        <taxon>Eukaryota</taxon>
        <taxon>Metazoa</taxon>
        <taxon>Ecdysozoa</taxon>
        <taxon>Nematoda</taxon>
        <taxon>Chromadorea</taxon>
        <taxon>Rhabditida</taxon>
        <taxon>Rhabditina</taxon>
        <taxon>Rhabditomorpha</taxon>
        <taxon>Rhabditoidea</taxon>
        <taxon>Rhabditidae</taxon>
        <taxon>Peloderinae</taxon>
        <taxon>Caenorhabditis</taxon>
    </lineage>
</organism>
<dbReference type="Gene3D" id="3.40.33.10">
    <property type="entry name" value="CAP"/>
    <property type="match status" value="1"/>
</dbReference>
<feature type="transmembrane region" description="Helical" evidence="8">
    <location>
        <begin position="1059"/>
        <end position="1079"/>
    </location>
</feature>
<dbReference type="InterPro" id="IPR047969">
    <property type="entry name" value="SVOP-like_MFS_dom"/>
</dbReference>
<feature type="transmembrane region" description="Helical" evidence="8">
    <location>
        <begin position="953"/>
        <end position="977"/>
    </location>
</feature>
<dbReference type="PANTHER" id="PTHR23511">
    <property type="entry name" value="SYNAPTIC VESICLE GLYCOPROTEIN 2"/>
    <property type="match status" value="1"/>
</dbReference>
<keyword evidence="4 8" id="KW-0812">Transmembrane</keyword>
<dbReference type="SUPFAM" id="SSF55797">
    <property type="entry name" value="PR-1-like"/>
    <property type="match status" value="1"/>
</dbReference>
<protein>
    <recommendedName>
        <fullName evidence="10">Major facilitator superfamily (MFS) profile domain-containing protein</fullName>
    </recommendedName>
</protein>
<feature type="region of interest" description="Disordered" evidence="7">
    <location>
        <begin position="500"/>
        <end position="563"/>
    </location>
</feature>
<proteinExistence type="inferred from homology"/>
<keyword evidence="6 8" id="KW-0472">Membrane</keyword>
<dbReference type="GO" id="GO:0016020">
    <property type="term" value="C:membrane"/>
    <property type="evidence" value="ECO:0007669"/>
    <property type="project" value="UniProtKB-SubCell"/>
</dbReference>
<evidence type="ECO:0000256" key="4">
    <source>
        <dbReference type="ARBA" id="ARBA00022692"/>
    </source>
</evidence>
<feature type="transmembrane region" description="Helical" evidence="8">
    <location>
        <begin position="1091"/>
        <end position="1111"/>
    </location>
</feature>
<feature type="signal peptide" evidence="9">
    <location>
        <begin position="1"/>
        <end position="19"/>
    </location>
</feature>
<dbReference type="GeneID" id="78774688"/>
<feature type="transmembrane region" description="Helical" evidence="8">
    <location>
        <begin position="1008"/>
        <end position="1029"/>
    </location>
</feature>
<gene>
    <name evidence="11" type="ORF">GCK72_008611</name>
</gene>
<dbReference type="InterPro" id="IPR036259">
    <property type="entry name" value="MFS_trans_sf"/>
</dbReference>
<evidence type="ECO:0000256" key="6">
    <source>
        <dbReference type="ARBA" id="ARBA00023136"/>
    </source>
</evidence>
<comment type="subcellular location">
    <subcellularLocation>
        <location evidence="1">Membrane</location>
        <topology evidence="1">Multi-pass membrane protein</topology>
    </subcellularLocation>
</comment>
<dbReference type="CDD" id="cd17441">
    <property type="entry name" value="MFS_SVOP"/>
    <property type="match status" value="1"/>
</dbReference>
<feature type="region of interest" description="Disordered" evidence="7">
    <location>
        <begin position="197"/>
        <end position="220"/>
    </location>
</feature>
<feature type="compositionally biased region" description="Polar residues" evidence="7">
    <location>
        <begin position="200"/>
        <end position="217"/>
    </location>
</feature>
<dbReference type="InterPro" id="IPR035940">
    <property type="entry name" value="CAP_sf"/>
</dbReference>
<dbReference type="RefSeq" id="XP_053586493.1">
    <property type="nucleotide sequence ID" value="XM_053726916.1"/>
</dbReference>
<dbReference type="InterPro" id="IPR020846">
    <property type="entry name" value="MFS_dom"/>
</dbReference>
<feature type="transmembrane region" description="Helical" evidence="8">
    <location>
        <begin position="785"/>
        <end position="803"/>
    </location>
</feature>
<feature type="chain" id="PRO_5025482645" description="Major facilitator superfamily (MFS) profile domain-containing protein" evidence="9">
    <location>
        <begin position="20"/>
        <end position="1153"/>
    </location>
</feature>
<dbReference type="AlphaFoldDB" id="A0A6A5H1M1"/>
<evidence type="ECO:0000259" key="10">
    <source>
        <dbReference type="PROSITE" id="PS50850"/>
    </source>
</evidence>
<name>A0A6A5H1M1_CAERE</name>
<dbReference type="EMBL" id="WUAV01000003">
    <property type="protein sequence ID" value="KAF1760362.1"/>
    <property type="molecule type" value="Genomic_DNA"/>
</dbReference>
<reference evidence="11 12" key="1">
    <citation type="submission" date="2019-12" db="EMBL/GenBank/DDBJ databases">
        <title>Chromosome-level assembly of the Caenorhabditis remanei genome.</title>
        <authorList>
            <person name="Teterina A.A."/>
            <person name="Willis J.H."/>
            <person name="Phillips P.C."/>
        </authorList>
    </citation>
    <scope>NUCLEOTIDE SEQUENCE [LARGE SCALE GENOMIC DNA]</scope>
    <source>
        <strain evidence="11 12">PX506</strain>
        <tissue evidence="11">Whole organism</tissue>
    </source>
</reference>
<comment type="caution">
    <text evidence="11">The sequence shown here is derived from an EMBL/GenBank/DDBJ whole genome shotgun (WGS) entry which is preliminary data.</text>
</comment>
<evidence type="ECO:0000256" key="7">
    <source>
        <dbReference type="SAM" id="MobiDB-lite"/>
    </source>
</evidence>
<feature type="compositionally biased region" description="Polar residues" evidence="7">
    <location>
        <begin position="546"/>
        <end position="556"/>
    </location>
</feature>
<dbReference type="PANTHER" id="PTHR23511:SF5">
    <property type="entry name" value="MAJOR FACILITATOR-TYPE TRANSPORTER HXNZ-RELATED"/>
    <property type="match status" value="1"/>
</dbReference>
<keyword evidence="5 8" id="KW-1133">Transmembrane helix</keyword>
<comment type="similarity">
    <text evidence="2">Belongs to the major facilitator superfamily.</text>
</comment>
<keyword evidence="9" id="KW-0732">Signal</keyword>
<dbReference type="Proteomes" id="UP000483820">
    <property type="component" value="Chromosome III"/>
</dbReference>
<evidence type="ECO:0000313" key="12">
    <source>
        <dbReference type="Proteomes" id="UP000483820"/>
    </source>
</evidence>
<evidence type="ECO:0000256" key="9">
    <source>
        <dbReference type="SAM" id="SignalP"/>
    </source>
</evidence>
<sequence>MKAILTVTLVLFGVRFGQTDFIKNCLTEGESIKDIIAAMNEIRASHAEDYQIANMHELKYDMSLEKEARKMKSCNDLKHGVNYRVAFYGEGKSDAVWKEFVKNSALTDSYSEADHPLLTFMIKCDLTTECDERNFIVLFGPRGTLSLSDFQRGPPGSKCTHGKTEEGLCIAPPKTELETTAPPTSKIETTAPPKFKIETTAPSRSDSEAIGSSSENNGEGKYDMALEKEARKMKSCDDIKHGVNYRVAFYGKRESRAIWQEFVKSVNKSFYYFEEEKHPFQTSVIQCILTSECELDARCSGNSFDTKVHSVTLYGWRGTLSLSDFQPGLAGSKCTHGKTERGLCIENNAPSGNTDFIKHCLTEEEYKTWSDPTIEGNMITSLNNERAHIATIYQIANMHELKYDMALEKEARKMKSCDDYKHGANYRVDDYRILESLPIWDAFVKNVSENATNIWMYNENMHPLQTSFIKCDLTNDCDKATAFTLYGWHGTLSVSDFQHGPPGSKCTHGKTKQGLCIAPPRSEMETTGPSPKSKIETTVPPRSDSETTAPSSENNGGSEGANSILKYDMSLEKEARKMKSCDDIKHGVNYRVAFYGEKESRAIWQELMKSKKYPSEYFQEEEHPLQTSVIQCALTATCHLNASRSGNSFNTEMATITLYGWRIRHVGDDFAVRYSNLDDRNELGEPSDQREIDGSQEKTFTVDEAVEALGFGRFQLKLSILTGMAWMADAMEMMLLSLISPALACEWGISSVQQALVTTCVFSGMMLSSTFWGKICDRFGRRKGLTFSTLVACIMGVLSGMSPHFYVLLFFRGLTGFGIGGVPQSVTLYAEFLPTAQRAKCVVLIESFWAIGAVFEALLAYFVMETFGWRALMFLSSLPLGVFAVASFWLPESARFDMASGHPERALETLQAAARMNRVQLPTGRLVSSTKMGSESRGDIANLLSPDLRKTTLLLWCIWAITAFSYYGMVLFTTVLFQSHDECHGGLYSNGTSLEVCHPLTRSDYFDLLSTTLAEFPGLIITVLIIEWFGRKKTMALEYAIFAVFTFLLYFCLDRFTVTVLIFVARAFISGAFQCAYVYTPEVYPTTLRAVGLGTCSAMARIGAIVTPFIAQVASEHSLSLPIGIYGTAAILGLIASLSLPIETKGRQMMDSH</sequence>
<evidence type="ECO:0000256" key="2">
    <source>
        <dbReference type="ARBA" id="ARBA00008335"/>
    </source>
</evidence>
<feature type="transmembrane region" description="Helical" evidence="8">
    <location>
        <begin position="1123"/>
        <end position="1142"/>
    </location>
</feature>